<evidence type="ECO:0000256" key="15">
    <source>
        <dbReference type="SAM" id="MobiDB-lite"/>
    </source>
</evidence>
<evidence type="ECO:0000256" key="11">
    <source>
        <dbReference type="PIRSR" id="PIRSR605792-51"/>
    </source>
</evidence>
<keyword evidence="8 11" id="KW-1015">Disulfide bond</keyword>
<evidence type="ECO:0000256" key="9">
    <source>
        <dbReference type="ARBA" id="ARBA00023235"/>
    </source>
</evidence>
<evidence type="ECO:0000256" key="5">
    <source>
        <dbReference type="ARBA" id="ARBA00022729"/>
    </source>
</evidence>
<evidence type="ECO:0000256" key="12">
    <source>
        <dbReference type="PROSITE-ProRule" id="PRU10141"/>
    </source>
</evidence>
<feature type="region of interest" description="Disordered" evidence="15">
    <location>
        <begin position="1208"/>
        <end position="1247"/>
    </location>
</feature>
<dbReference type="CDD" id="cd02961">
    <property type="entry name" value="PDI_a_family"/>
    <property type="match status" value="1"/>
</dbReference>
<dbReference type="CDD" id="cd02981">
    <property type="entry name" value="PDI_b_family"/>
    <property type="match status" value="1"/>
</dbReference>
<dbReference type="FunFam" id="3.40.30.10:FF:000107">
    <property type="entry name" value="Protein disulfide-isomerase 5-2"/>
    <property type="match status" value="1"/>
</dbReference>
<dbReference type="CDD" id="cd02982">
    <property type="entry name" value="PDI_b'_family"/>
    <property type="match status" value="1"/>
</dbReference>
<gene>
    <name evidence="18" type="ORF">Mgra_00007846</name>
</gene>
<keyword evidence="7" id="KW-0256">Endoplasmic reticulum</keyword>
<organism evidence="18 19">
    <name type="scientific">Meloidogyne graminicola</name>
    <dbReference type="NCBI Taxonomy" id="189291"/>
    <lineage>
        <taxon>Eukaryota</taxon>
        <taxon>Metazoa</taxon>
        <taxon>Ecdysozoa</taxon>
        <taxon>Nematoda</taxon>
        <taxon>Chromadorea</taxon>
        <taxon>Rhabditida</taxon>
        <taxon>Tylenchina</taxon>
        <taxon>Tylenchomorpha</taxon>
        <taxon>Tylenchoidea</taxon>
        <taxon>Meloidogynidae</taxon>
        <taxon>Meloidogyninae</taxon>
        <taxon>Meloidogyne</taxon>
    </lineage>
</organism>
<dbReference type="Proteomes" id="UP000605970">
    <property type="component" value="Unassembled WGS sequence"/>
</dbReference>
<dbReference type="InterPro" id="IPR017441">
    <property type="entry name" value="Protein_kinase_ATP_BS"/>
</dbReference>
<keyword evidence="6" id="KW-0677">Repeat</keyword>
<dbReference type="GO" id="GO:0004672">
    <property type="term" value="F:protein kinase activity"/>
    <property type="evidence" value="ECO:0007669"/>
    <property type="project" value="InterPro"/>
</dbReference>
<feature type="region of interest" description="Disordered" evidence="15">
    <location>
        <begin position="1"/>
        <end position="27"/>
    </location>
</feature>
<dbReference type="InterPro" id="IPR017937">
    <property type="entry name" value="Thioredoxin_CS"/>
</dbReference>
<dbReference type="EC" id="5.3.4.1" evidence="4 14"/>
<keyword evidence="19" id="KW-1185">Reference proteome</keyword>
<dbReference type="Pfam" id="PF13848">
    <property type="entry name" value="Thioredoxin_6"/>
    <property type="match status" value="1"/>
</dbReference>
<dbReference type="GO" id="GO:0003756">
    <property type="term" value="F:protein disulfide isomerase activity"/>
    <property type="evidence" value="ECO:0007669"/>
    <property type="project" value="UniProtKB-EC"/>
</dbReference>
<evidence type="ECO:0000256" key="10">
    <source>
        <dbReference type="ARBA" id="ARBA00023284"/>
    </source>
</evidence>
<evidence type="ECO:0000256" key="3">
    <source>
        <dbReference type="ARBA" id="ARBA00006347"/>
    </source>
</evidence>
<evidence type="ECO:0000256" key="6">
    <source>
        <dbReference type="ARBA" id="ARBA00022737"/>
    </source>
</evidence>
<dbReference type="CDD" id="cd02995">
    <property type="entry name" value="PDI_a_PDI_a'_C"/>
    <property type="match status" value="1"/>
</dbReference>
<dbReference type="InterPro" id="IPR036249">
    <property type="entry name" value="Thioredoxin-like_sf"/>
</dbReference>
<comment type="catalytic activity">
    <reaction evidence="1 14">
        <text>Catalyzes the rearrangement of -S-S- bonds in proteins.</text>
        <dbReference type="EC" id="5.3.4.1"/>
    </reaction>
</comment>
<keyword evidence="12" id="KW-0547">Nucleotide-binding</keyword>
<evidence type="ECO:0000313" key="18">
    <source>
        <dbReference type="EMBL" id="KAF7632784.1"/>
    </source>
</evidence>
<dbReference type="Gene3D" id="3.40.30.10">
    <property type="entry name" value="Glutaredoxin"/>
    <property type="match status" value="4"/>
</dbReference>
<feature type="compositionally biased region" description="Acidic residues" evidence="15">
    <location>
        <begin position="1226"/>
        <end position="1247"/>
    </location>
</feature>
<evidence type="ECO:0000256" key="14">
    <source>
        <dbReference type="RuleBase" id="RU361130"/>
    </source>
</evidence>
<dbReference type="InterPro" id="IPR005792">
    <property type="entry name" value="Prot_disulphide_isomerase"/>
</dbReference>
<dbReference type="NCBIfam" id="TIGR01126">
    <property type="entry name" value="pdi_dom"/>
    <property type="match status" value="1"/>
</dbReference>
<feature type="binding site" evidence="12">
    <location>
        <position position="165"/>
    </location>
    <ligand>
        <name>ATP</name>
        <dbReference type="ChEBI" id="CHEBI:30616"/>
    </ligand>
</feature>
<dbReference type="GO" id="GO:0005524">
    <property type="term" value="F:ATP binding"/>
    <property type="evidence" value="ECO:0007669"/>
    <property type="project" value="UniProtKB-UniRule"/>
</dbReference>
<dbReference type="SUPFAM" id="SSF56112">
    <property type="entry name" value="Protein kinase-like (PK-like)"/>
    <property type="match status" value="1"/>
</dbReference>
<evidence type="ECO:0000259" key="16">
    <source>
        <dbReference type="PROSITE" id="PS50011"/>
    </source>
</evidence>
<keyword evidence="12" id="KW-0067">ATP-binding</keyword>
<accession>A0A8S9ZHK8</accession>
<dbReference type="GO" id="GO:0006457">
    <property type="term" value="P:protein folding"/>
    <property type="evidence" value="ECO:0007669"/>
    <property type="project" value="TreeGrafter"/>
</dbReference>
<dbReference type="Pfam" id="PF00069">
    <property type="entry name" value="Pkinase"/>
    <property type="match status" value="1"/>
</dbReference>
<dbReference type="GO" id="GO:0034976">
    <property type="term" value="P:response to endoplasmic reticulum stress"/>
    <property type="evidence" value="ECO:0007669"/>
    <property type="project" value="TreeGrafter"/>
</dbReference>
<dbReference type="EMBL" id="JABEBT010000094">
    <property type="protein sequence ID" value="KAF7632784.1"/>
    <property type="molecule type" value="Genomic_DNA"/>
</dbReference>
<dbReference type="FunFam" id="3.40.30.10:FF:000030">
    <property type="entry name" value="Protein disulfide-isomerase"/>
    <property type="match status" value="1"/>
</dbReference>
<feature type="compositionally biased region" description="Basic residues" evidence="15">
    <location>
        <begin position="1"/>
        <end position="19"/>
    </location>
</feature>
<dbReference type="SUPFAM" id="SSF52833">
    <property type="entry name" value="Thioredoxin-like"/>
    <property type="match status" value="4"/>
</dbReference>
<evidence type="ECO:0000256" key="8">
    <source>
        <dbReference type="ARBA" id="ARBA00023157"/>
    </source>
</evidence>
<evidence type="ECO:0000256" key="13">
    <source>
        <dbReference type="RuleBase" id="RU004208"/>
    </source>
</evidence>
<dbReference type="PRINTS" id="PR00421">
    <property type="entry name" value="THIOREDOXIN"/>
</dbReference>
<evidence type="ECO:0000313" key="19">
    <source>
        <dbReference type="Proteomes" id="UP000605970"/>
    </source>
</evidence>
<dbReference type="Pfam" id="PF00085">
    <property type="entry name" value="Thioredoxin"/>
    <property type="match status" value="2"/>
</dbReference>
<keyword evidence="5" id="KW-0732">Signal</keyword>
<dbReference type="SMART" id="SM00220">
    <property type="entry name" value="S_TKc"/>
    <property type="match status" value="1"/>
</dbReference>
<reference evidence="18" key="1">
    <citation type="journal article" date="2020" name="Ecol. Evol.">
        <title>Genome structure and content of the rice root-knot nematode (Meloidogyne graminicola).</title>
        <authorList>
            <person name="Phan N.T."/>
            <person name="Danchin E.G.J."/>
            <person name="Klopp C."/>
            <person name="Perfus-Barbeoch L."/>
            <person name="Kozlowski D.K."/>
            <person name="Koutsovoulos G.D."/>
            <person name="Lopez-Roques C."/>
            <person name="Bouchez O."/>
            <person name="Zahm M."/>
            <person name="Besnard G."/>
            <person name="Bellafiore S."/>
        </authorList>
    </citation>
    <scope>NUCLEOTIDE SEQUENCE</scope>
    <source>
        <strain evidence="18">VN-18</strain>
    </source>
</reference>
<feature type="domain" description="Protein kinase" evidence="16">
    <location>
        <begin position="136"/>
        <end position="460"/>
    </location>
</feature>
<protein>
    <recommendedName>
        <fullName evidence="4 14">Protein disulfide-isomerase</fullName>
        <ecNumber evidence="4 14">5.3.4.1</ecNumber>
    </recommendedName>
</protein>
<dbReference type="InterPro" id="IPR013766">
    <property type="entry name" value="Thioredoxin_domain"/>
</dbReference>
<dbReference type="OrthoDB" id="72053at2759"/>
<feature type="disulfide bond" description="Redox-active" evidence="11">
    <location>
        <begin position="1135"/>
        <end position="1138"/>
    </location>
</feature>
<dbReference type="PROSITE" id="PS00194">
    <property type="entry name" value="THIOREDOXIN_1"/>
    <property type="match status" value="2"/>
</dbReference>
<dbReference type="InterPro" id="IPR000719">
    <property type="entry name" value="Prot_kinase_dom"/>
</dbReference>
<evidence type="ECO:0000259" key="17">
    <source>
        <dbReference type="PROSITE" id="PS51352"/>
    </source>
</evidence>
<evidence type="ECO:0000256" key="4">
    <source>
        <dbReference type="ARBA" id="ARBA00012723"/>
    </source>
</evidence>
<feature type="region of interest" description="Disordered" evidence="15">
    <location>
        <begin position="93"/>
        <end position="117"/>
    </location>
</feature>
<dbReference type="AlphaFoldDB" id="A0A8S9ZHK8"/>
<evidence type="ECO:0000256" key="1">
    <source>
        <dbReference type="ARBA" id="ARBA00001182"/>
    </source>
</evidence>
<keyword evidence="9 14" id="KW-0413">Isomerase</keyword>
<dbReference type="PROSITE" id="PS51352">
    <property type="entry name" value="THIOREDOXIN_2"/>
    <property type="match status" value="2"/>
</dbReference>
<dbReference type="PANTHER" id="PTHR18929">
    <property type="entry name" value="PROTEIN DISULFIDE ISOMERASE"/>
    <property type="match status" value="1"/>
</dbReference>
<dbReference type="FunFam" id="3.40.30.10:FF:000042">
    <property type="entry name" value="protein disulfide-isomerase A2"/>
    <property type="match status" value="1"/>
</dbReference>
<sequence>MKLIRKAPRTSNHAKRNGKKSLSGLSPFSVDAFHPNLMMTGGGTKISTGANTHHQVGALGSSFKPSNFAPLMNGGSGTSTTMMKPMPVQQMLPPSNATVLSHQSSKQSNHKSRQSTEGEYQLIKNEVLSSSYGNQYEVLEFLGKGTFGQVVKAWKKGTNEIVAIKILKKHPSYARQGQIEVSILSRLSNENAEEFNFVRAYECFQHKNHTCLVFEMLEQNLYDFLKQNKFTPLPLSSIRPIVQQQAQNLIAAPLLAAASAISNGVVGSSAHNSQHRSVATGASNGQIGVNTGPQAGANALGISSDFSNLFHHYQALTNTTNQNVAAAAAPYICQPLVTTVLPYTRQPQQFNSLTNFATANSVASQPQAALISQFVPIASFVDPLLAAAAAAASGGGVNGTNGPGVNVSAATQHHLLHQSATNVGVTQNVVSASQMPSNWGCSSNSQNPSAFGVASNNPLFPWAIAAAAQQAALLPQTAPQQNTNGASDLFLTQNAAAAAAHARQLAATAAFLQQFPHLFQAASANSFPQQVVAHQQNAAAAAAAAKNYSHQLQLLAQVQQQQDEWAAQVLNGIHPCASSMSAKQPHQQQAPVYAKRKNDSLQNLIQTSVNDHYIDRCAIVRPQPHTQPLQITQHQQFNQRQHQQQQVANATAAFLFQQQQAADASTCGNPFFSIVDASGSASGIDQNINANNNSYAPFISSNRANAGTATASANNSLNTANPAMLAHMLDLTKEVMISFSVLLLLSISSSILIQASEKVSPTSENTLDLIEEEENVLVLTKDNFKSAIENNEFILVEFYAPWCGHCKALAPEYAKAATQLKDEKSLIKLGKVDATVHTELGSTYEVRGKPSEYSGGRDAASIVAWLKKKTGPPAKELTSADEFKDFQDSADVACVAYFSNKDSAEAKVYIELASSFDDVPFAIIYDSAVAKDAGIKDKGIVLFKKFDEGRADFDGEKIELDSLKKWVQSNRIPLVSEFSQETAAVIFGGEIKSHMLLFVSKESPDFDKLESEFKAAAKEFKGKLHFVYINTEVEDNQRIMEFFGLKKEELPAVRLISLEEDMTKYKPEWNEITAENVVKFTSAYLDGKLKPHLMSEEIPEDWDKQPVKVLVGKNFEQVARDEKKNVLVEFYAPWCGHCKQLAPIWDKLGEKYQDREDIIIAKMDSTANEVEDVKVQSFPTIKFFPAGSKKIIDYTGERTLEGFSKFLDSGGKEGAGLSDAEKAEKEAEEEEHEEGEEKEDEEGHTEL</sequence>
<feature type="domain" description="Thioredoxin" evidence="17">
    <location>
        <begin position="1071"/>
        <end position="1212"/>
    </location>
</feature>
<dbReference type="NCBIfam" id="TIGR01130">
    <property type="entry name" value="ER_PDI_fam"/>
    <property type="match status" value="1"/>
</dbReference>
<dbReference type="InterPro" id="IPR011009">
    <property type="entry name" value="Kinase-like_dom_sf"/>
</dbReference>
<dbReference type="InterPro" id="IPR005788">
    <property type="entry name" value="PDI_thioredoxin-like_dom"/>
</dbReference>
<comment type="caution">
    <text evidence="18">The sequence shown here is derived from an EMBL/GenBank/DDBJ whole genome shotgun (WGS) entry which is preliminary data.</text>
</comment>
<keyword evidence="10 11" id="KW-0676">Redox-active center</keyword>
<dbReference type="PROSITE" id="PS00107">
    <property type="entry name" value="PROTEIN_KINASE_ATP"/>
    <property type="match status" value="1"/>
</dbReference>
<evidence type="ECO:0000256" key="7">
    <source>
        <dbReference type="ARBA" id="ARBA00022824"/>
    </source>
</evidence>
<dbReference type="FunFam" id="3.40.30.10:FF:000027">
    <property type="entry name" value="protein disulfide-isomerase A2"/>
    <property type="match status" value="1"/>
</dbReference>
<dbReference type="GO" id="GO:0005788">
    <property type="term" value="C:endoplasmic reticulum lumen"/>
    <property type="evidence" value="ECO:0007669"/>
    <property type="project" value="UniProtKB-SubCell"/>
</dbReference>
<comment type="similarity">
    <text evidence="3 13">Belongs to the protein disulfide isomerase family.</text>
</comment>
<dbReference type="PROSITE" id="PS50011">
    <property type="entry name" value="PROTEIN_KINASE_DOM"/>
    <property type="match status" value="1"/>
</dbReference>
<name>A0A8S9ZHK8_9BILA</name>
<dbReference type="PANTHER" id="PTHR18929:SF240">
    <property type="entry name" value="PROTEIN DISULFIDE-ISOMERASE"/>
    <property type="match status" value="1"/>
</dbReference>
<comment type="subcellular location">
    <subcellularLocation>
        <location evidence="2">Endoplasmic reticulum lumen</location>
    </subcellularLocation>
</comment>
<dbReference type="Gene3D" id="1.10.510.10">
    <property type="entry name" value="Transferase(Phosphotransferase) domain 1"/>
    <property type="match status" value="1"/>
</dbReference>
<feature type="domain" description="Thioredoxin" evidence="17">
    <location>
        <begin position="749"/>
        <end position="892"/>
    </location>
</feature>
<evidence type="ECO:0000256" key="2">
    <source>
        <dbReference type="ARBA" id="ARBA00004319"/>
    </source>
</evidence>
<proteinExistence type="inferred from homology"/>
<feature type="disulfide bond" description="Redox-active" evidence="11">
    <location>
        <begin position="803"/>
        <end position="806"/>
    </location>
</feature>